<evidence type="ECO:0000259" key="2">
    <source>
        <dbReference type="PROSITE" id="PS50106"/>
    </source>
</evidence>
<accession>A0A1B6DJ60</accession>
<feature type="compositionally biased region" description="Polar residues" evidence="1">
    <location>
        <begin position="361"/>
        <end position="379"/>
    </location>
</feature>
<dbReference type="CDD" id="cd06759">
    <property type="entry name" value="PDZ3_PDZD2-PDZ1_hPro-IL-16-like"/>
    <property type="match status" value="1"/>
</dbReference>
<dbReference type="PROSITE" id="PS50106">
    <property type="entry name" value="PDZ"/>
    <property type="match status" value="1"/>
</dbReference>
<feature type="compositionally biased region" description="Basic and acidic residues" evidence="1">
    <location>
        <begin position="247"/>
        <end position="256"/>
    </location>
</feature>
<feature type="compositionally biased region" description="Pro residues" evidence="1">
    <location>
        <begin position="98"/>
        <end position="107"/>
    </location>
</feature>
<feature type="compositionally biased region" description="Polar residues" evidence="1">
    <location>
        <begin position="210"/>
        <end position="220"/>
    </location>
</feature>
<sequence>RLLRVSPLRHSLRMPSSTLDDSCYSSDADSTLSVPDYGSQDFSDDKKDFAVWNKSISQRWRRLRRRCSSFTSGNTSNGSGNQDAQLITPESSPTIVPLYPPRVPSPEPWSTEELPPRPTSKMLPDVQQLLRSKLNRLHKGLRKSRTFSVHEVQTTPKQPTFYVPSPLNDRKYDSDGEIDNFEEESKLTSLPPFPHREDTSPVRDIRKPPSTCSSGRGSETPTEDLDRRSTNSNLSSVSSSASGNHTRRCDHSEPLRSPDNAWDYGYHSIEGQPSNESSDGKTYRKNRVNFLIENSDKSDVRDSVTANRSYGEHGRHRPSNEYVVESIKSRNQPKTRSCRRWSQADSIALESFVVGGPVQDRQISQRDSGPTSLQYSPQQDTREPLTRVPTRSNGDLQRHTQYQHKLIEEDGEEDDEESKFCTLPRGGGKNASFTIMTVTFSKGPGQKGLGFSIVGGRDSPKGNMGIYVKTVFPNGQAAEGNMLKEGDEILAVNNKALHGLSHQEAINMFKNIKSGEVVLYIGRRMSKRRREQCIRPV</sequence>
<feature type="non-terminal residue" evidence="3">
    <location>
        <position position="1"/>
    </location>
</feature>
<feature type="region of interest" description="Disordered" evidence="1">
    <location>
        <begin position="69"/>
        <end position="121"/>
    </location>
</feature>
<organism evidence="3">
    <name type="scientific">Clastoptera arizonana</name>
    <name type="common">Arizona spittle bug</name>
    <dbReference type="NCBI Taxonomy" id="38151"/>
    <lineage>
        <taxon>Eukaryota</taxon>
        <taxon>Metazoa</taxon>
        <taxon>Ecdysozoa</taxon>
        <taxon>Arthropoda</taxon>
        <taxon>Hexapoda</taxon>
        <taxon>Insecta</taxon>
        <taxon>Pterygota</taxon>
        <taxon>Neoptera</taxon>
        <taxon>Paraneoptera</taxon>
        <taxon>Hemiptera</taxon>
        <taxon>Auchenorrhyncha</taxon>
        <taxon>Cercopoidea</taxon>
        <taxon>Clastopteridae</taxon>
        <taxon>Clastoptera</taxon>
    </lineage>
</organism>
<dbReference type="Pfam" id="PF00595">
    <property type="entry name" value="PDZ"/>
    <property type="match status" value="1"/>
</dbReference>
<reference evidence="3" key="1">
    <citation type="submission" date="2015-12" db="EMBL/GenBank/DDBJ databases">
        <title>De novo transcriptome assembly of four potential Pierce s Disease insect vectors from Arizona vineyards.</title>
        <authorList>
            <person name="Tassone E.E."/>
        </authorList>
    </citation>
    <scope>NUCLEOTIDE SEQUENCE</scope>
</reference>
<dbReference type="InterPro" id="IPR055287">
    <property type="entry name" value="IL-16-like"/>
</dbReference>
<dbReference type="InterPro" id="IPR036034">
    <property type="entry name" value="PDZ_sf"/>
</dbReference>
<dbReference type="GO" id="GO:0005125">
    <property type="term" value="F:cytokine activity"/>
    <property type="evidence" value="ECO:0007669"/>
    <property type="project" value="InterPro"/>
</dbReference>
<feature type="compositionally biased region" description="Polar residues" evidence="1">
    <location>
        <begin position="82"/>
        <end position="94"/>
    </location>
</feature>
<name>A0A1B6DJ60_9HEMI</name>
<dbReference type="Gene3D" id="2.30.42.10">
    <property type="match status" value="1"/>
</dbReference>
<proteinExistence type="predicted"/>
<evidence type="ECO:0000256" key="1">
    <source>
        <dbReference type="SAM" id="MobiDB-lite"/>
    </source>
</evidence>
<feature type="domain" description="PDZ" evidence="2">
    <location>
        <begin position="437"/>
        <end position="511"/>
    </location>
</feature>
<protein>
    <recommendedName>
        <fullName evidence="2">PDZ domain-containing protein</fullName>
    </recommendedName>
</protein>
<dbReference type="EMBL" id="GEDC01011565">
    <property type="protein sequence ID" value="JAS25733.1"/>
    <property type="molecule type" value="Transcribed_RNA"/>
</dbReference>
<dbReference type="PANTHER" id="PTHR48484:SF2">
    <property type="entry name" value="PRO-INTERLEUKIN-16"/>
    <property type="match status" value="1"/>
</dbReference>
<dbReference type="SMART" id="SM00228">
    <property type="entry name" value="PDZ"/>
    <property type="match status" value="1"/>
</dbReference>
<feature type="compositionally biased region" description="Low complexity" evidence="1">
    <location>
        <begin position="230"/>
        <end position="244"/>
    </location>
</feature>
<gene>
    <name evidence="3" type="ORF">g.9595</name>
</gene>
<feature type="compositionally biased region" description="Basic and acidic residues" evidence="1">
    <location>
        <begin position="194"/>
        <end position="207"/>
    </location>
</feature>
<feature type="compositionally biased region" description="Low complexity" evidence="1">
    <location>
        <begin position="69"/>
        <end position="81"/>
    </location>
</feature>
<evidence type="ECO:0000313" key="3">
    <source>
        <dbReference type="EMBL" id="JAS25733.1"/>
    </source>
</evidence>
<dbReference type="SUPFAM" id="SSF50156">
    <property type="entry name" value="PDZ domain-like"/>
    <property type="match status" value="1"/>
</dbReference>
<feature type="region of interest" description="Disordered" evidence="1">
    <location>
        <begin position="298"/>
        <end position="339"/>
    </location>
</feature>
<dbReference type="PANTHER" id="PTHR48484">
    <property type="entry name" value="PRO-INTERLEUKIN-16"/>
    <property type="match status" value="1"/>
</dbReference>
<dbReference type="GO" id="GO:0050930">
    <property type="term" value="P:induction of positive chemotaxis"/>
    <property type="evidence" value="ECO:0007669"/>
    <property type="project" value="InterPro"/>
</dbReference>
<dbReference type="InterPro" id="IPR001478">
    <property type="entry name" value="PDZ"/>
</dbReference>
<feature type="region of interest" description="Disordered" evidence="1">
    <location>
        <begin position="141"/>
        <end position="282"/>
    </location>
</feature>
<feature type="region of interest" description="Disordered" evidence="1">
    <location>
        <begin position="359"/>
        <end position="396"/>
    </location>
</feature>
<dbReference type="AlphaFoldDB" id="A0A1B6DJ60"/>